<evidence type="ECO:0000313" key="2">
    <source>
        <dbReference type="Proteomes" id="UP000829447"/>
    </source>
</evidence>
<gene>
    <name evidence="1" type="ORF">PGIGA_G00160020</name>
</gene>
<reference evidence="1 2" key="1">
    <citation type="journal article" date="2022" name="bioRxiv">
        <title>An ancient truncated duplication of the anti-Mullerian hormone receptor type 2 gene is a potential conserved master sex determinant in the Pangasiidae catfish family.</title>
        <authorList>
            <person name="Wen M."/>
            <person name="Pan Q."/>
            <person name="Jouanno E."/>
            <person name="Montfort J."/>
            <person name="Zahm M."/>
            <person name="Cabau C."/>
            <person name="Klopp C."/>
            <person name="Iampietro C."/>
            <person name="Roques C."/>
            <person name="Bouchez O."/>
            <person name="Castinel A."/>
            <person name="Donnadieu C."/>
            <person name="Parrinello H."/>
            <person name="Poncet C."/>
            <person name="Belmonte E."/>
            <person name="Gautier V."/>
            <person name="Avarre J.-C."/>
            <person name="Dugue R."/>
            <person name="Gustiano R."/>
            <person name="Ha T.T.T."/>
            <person name="Campet M."/>
            <person name="Sriphairoj K."/>
            <person name="Ribolli J."/>
            <person name="de Almeida F.L."/>
            <person name="Desvignes T."/>
            <person name="Postlethwait J.H."/>
            <person name="Bucao C.F."/>
            <person name="Robinson-Rechavi M."/>
            <person name="Bobe J."/>
            <person name="Herpin A."/>
            <person name="Guiguen Y."/>
        </authorList>
    </citation>
    <scope>NUCLEOTIDE SEQUENCE [LARGE SCALE GENOMIC DNA]</scope>
    <source>
        <strain evidence="1">YG-Dec2019</strain>
    </source>
</reference>
<proteinExistence type="predicted"/>
<protein>
    <submittedName>
        <fullName evidence="1">Uncharacterized protein</fullName>
    </submittedName>
</protein>
<dbReference type="Proteomes" id="UP000829447">
    <property type="component" value="Linkage Group LG26"/>
</dbReference>
<evidence type="ECO:0000313" key="1">
    <source>
        <dbReference type="EMBL" id="MCI4393661.1"/>
    </source>
</evidence>
<dbReference type="EMBL" id="CM040479">
    <property type="protein sequence ID" value="MCI4393661.1"/>
    <property type="molecule type" value="Genomic_DNA"/>
</dbReference>
<sequence length="163" mass="19307">MIINQIDDIQSQQEAKVEKRILEYISMEKLVYTQDPIFTQKMVDFRFVEQRQEYESVCLDTGENATSPNNCAVFDTRKLTPEKWIIYYEIVYQRLADFVPMLILLFMLKEAVVMLRAESMDLRNGADVSKLLSEDSESGRKRTELHQRMERLRMAQERITINI</sequence>
<name>A0ACC5XRC3_PANGG</name>
<keyword evidence="2" id="KW-1185">Reference proteome</keyword>
<accession>A0ACC5XRC3</accession>
<comment type="caution">
    <text evidence="1">The sequence shown here is derived from an EMBL/GenBank/DDBJ whole genome shotgun (WGS) entry which is preliminary data.</text>
</comment>
<organism evidence="1 2">
    <name type="scientific">Pangasianodon gigas</name>
    <name type="common">Mekong giant catfish</name>
    <name type="synonym">Pangasius gigas</name>
    <dbReference type="NCBI Taxonomy" id="30993"/>
    <lineage>
        <taxon>Eukaryota</taxon>
        <taxon>Metazoa</taxon>
        <taxon>Chordata</taxon>
        <taxon>Craniata</taxon>
        <taxon>Vertebrata</taxon>
        <taxon>Euteleostomi</taxon>
        <taxon>Actinopterygii</taxon>
        <taxon>Neopterygii</taxon>
        <taxon>Teleostei</taxon>
        <taxon>Ostariophysi</taxon>
        <taxon>Siluriformes</taxon>
        <taxon>Pangasiidae</taxon>
        <taxon>Pangasianodon</taxon>
    </lineage>
</organism>